<protein>
    <recommendedName>
        <fullName evidence="4">HNH endonuclease</fullName>
    </recommendedName>
</protein>
<organism evidence="2 3">
    <name type="scientific">Candidatus Lloydbacteria bacterium RIFCSPHIGHO2_02_FULL_51_22</name>
    <dbReference type="NCBI Taxonomy" id="1798663"/>
    <lineage>
        <taxon>Bacteria</taxon>
        <taxon>Candidatus Lloydiibacteriota</taxon>
    </lineage>
</organism>
<accession>A0A1G2DF62</accession>
<dbReference type="CDD" id="cd00085">
    <property type="entry name" value="HNHc"/>
    <property type="match status" value="1"/>
</dbReference>
<sequence>MDTGDMTVVYRGKILLFTIEAHPLPCSYMARKRKTRHHRKPRSAGGSDDRENISWVTEKEHAAYNTLFRDVPPNKVAAILNKRWIDPEWVLIARKKRGYRKKRATFQR</sequence>
<evidence type="ECO:0000313" key="3">
    <source>
        <dbReference type="Proteomes" id="UP000178099"/>
    </source>
</evidence>
<name>A0A1G2DF62_9BACT</name>
<dbReference type="InterPro" id="IPR003615">
    <property type="entry name" value="HNH_nuc"/>
</dbReference>
<comment type="caution">
    <text evidence="2">The sequence shown here is derived from an EMBL/GenBank/DDBJ whole genome shotgun (WGS) entry which is preliminary data.</text>
</comment>
<proteinExistence type="predicted"/>
<feature type="compositionally biased region" description="Basic residues" evidence="1">
    <location>
        <begin position="31"/>
        <end position="42"/>
    </location>
</feature>
<dbReference type="AlphaFoldDB" id="A0A1G2DF62"/>
<gene>
    <name evidence="2" type="ORF">A3D67_04600</name>
</gene>
<feature type="region of interest" description="Disordered" evidence="1">
    <location>
        <begin position="31"/>
        <end position="52"/>
    </location>
</feature>
<dbReference type="Proteomes" id="UP000178099">
    <property type="component" value="Unassembled WGS sequence"/>
</dbReference>
<evidence type="ECO:0000313" key="2">
    <source>
        <dbReference type="EMBL" id="OGZ12249.1"/>
    </source>
</evidence>
<reference evidence="2 3" key="1">
    <citation type="journal article" date="2016" name="Nat. Commun.">
        <title>Thousands of microbial genomes shed light on interconnected biogeochemical processes in an aquifer system.</title>
        <authorList>
            <person name="Anantharaman K."/>
            <person name="Brown C.T."/>
            <person name="Hug L.A."/>
            <person name="Sharon I."/>
            <person name="Castelle C.J."/>
            <person name="Probst A.J."/>
            <person name="Thomas B.C."/>
            <person name="Singh A."/>
            <person name="Wilkins M.J."/>
            <person name="Karaoz U."/>
            <person name="Brodie E.L."/>
            <person name="Williams K.H."/>
            <person name="Hubbard S.S."/>
            <person name="Banfield J.F."/>
        </authorList>
    </citation>
    <scope>NUCLEOTIDE SEQUENCE [LARGE SCALE GENOMIC DNA]</scope>
</reference>
<evidence type="ECO:0008006" key="4">
    <source>
        <dbReference type="Google" id="ProtNLM"/>
    </source>
</evidence>
<dbReference type="EMBL" id="MHLN01000008">
    <property type="protein sequence ID" value="OGZ12249.1"/>
    <property type="molecule type" value="Genomic_DNA"/>
</dbReference>
<evidence type="ECO:0000256" key="1">
    <source>
        <dbReference type="SAM" id="MobiDB-lite"/>
    </source>
</evidence>